<evidence type="ECO:0000259" key="5">
    <source>
        <dbReference type="Pfam" id="PF00496"/>
    </source>
</evidence>
<dbReference type="SUPFAM" id="SSF53850">
    <property type="entry name" value="Periplasmic binding protein-like II"/>
    <property type="match status" value="1"/>
</dbReference>
<reference evidence="6" key="1">
    <citation type="submission" date="2020-02" db="EMBL/GenBank/DDBJ databases">
        <authorList>
            <person name="Meier V. D."/>
        </authorList>
    </citation>
    <scope>NUCLEOTIDE SEQUENCE</scope>
    <source>
        <strain evidence="6">AVDCRST_MAG70</strain>
    </source>
</reference>
<evidence type="ECO:0000256" key="4">
    <source>
        <dbReference type="ARBA" id="ARBA00022729"/>
    </source>
</evidence>
<dbReference type="InterPro" id="IPR000914">
    <property type="entry name" value="SBP_5_dom"/>
</dbReference>
<dbReference type="PROSITE" id="PS51318">
    <property type="entry name" value="TAT"/>
    <property type="match status" value="1"/>
</dbReference>
<organism evidence="6">
    <name type="scientific">uncultured Thermomicrobiales bacterium</name>
    <dbReference type="NCBI Taxonomy" id="1645740"/>
    <lineage>
        <taxon>Bacteria</taxon>
        <taxon>Pseudomonadati</taxon>
        <taxon>Thermomicrobiota</taxon>
        <taxon>Thermomicrobia</taxon>
        <taxon>Thermomicrobiales</taxon>
        <taxon>environmental samples</taxon>
    </lineage>
</organism>
<accession>A0A6J4UII3</accession>
<dbReference type="Gene3D" id="3.10.105.10">
    <property type="entry name" value="Dipeptide-binding Protein, Domain 3"/>
    <property type="match status" value="1"/>
</dbReference>
<evidence type="ECO:0000256" key="2">
    <source>
        <dbReference type="ARBA" id="ARBA00005695"/>
    </source>
</evidence>
<name>A0A6J4UII3_9BACT</name>
<dbReference type="InterPro" id="IPR006311">
    <property type="entry name" value="TAT_signal"/>
</dbReference>
<dbReference type="InterPro" id="IPR030678">
    <property type="entry name" value="Peptide/Ni-bd"/>
</dbReference>
<dbReference type="AlphaFoldDB" id="A0A6J4UII3"/>
<dbReference type="PANTHER" id="PTHR30290">
    <property type="entry name" value="PERIPLASMIC BINDING COMPONENT OF ABC TRANSPORTER"/>
    <property type="match status" value="1"/>
</dbReference>
<dbReference type="Gene3D" id="3.40.190.10">
    <property type="entry name" value="Periplasmic binding protein-like II"/>
    <property type="match status" value="1"/>
</dbReference>
<dbReference type="EMBL" id="CADCWH010000153">
    <property type="protein sequence ID" value="CAA9551811.1"/>
    <property type="molecule type" value="Genomic_DNA"/>
</dbReference>
<protein>
    <submittedName>
        <fullName evidence="6">Oligopeptide ABC transporter, periplasmic oligopeptide-binding protein OppA</fullName>
    </submittedName>
</protein>
<dbReference type="PANTHER" id="PTHR30290:SF10">
    <property type="entry name" value="PERIPLASMIC OLIGOPEPTIDE-BINDING PROTEIN-RELATED"/>
    <property type="match status" value="1"/>
</dbReference>
<gene>
    <name evidence="6" type="ORF">AVDCRST_MAG70-985</name>
</gene>
<proteinExistence type="inferred from homology"/>
<dbReference type="Gene3D" id="3.90.76.10">
    <property type="entry name" value="Dipeptide-binding Protein, Domain 1"/>
    <property type="match status" value="1"/>
</dbReference>
<dbReference type="CDD" id="cd08504">
    <property type="entry name" value="PBP2_OppA"/>
    <property type="match status" value="1"/>
</dbReference>
<evidence type="ECO:0000313" key="6">
    <source>
        <dbReference type="EMBL" id="CAA9551811.1"/>
    </source>
</evidence>
<evidence type="ECO:0000256" key="1">
    <source>
        <dbReference type="ARBA" id="ARBA00004196"/>
    </source>
</evidence>
<dbReference type="PIRSF" id="PIRSF002741">
    <property type="entry name" value="MppA"/>
    <property type="match status" value="1"/>
</dbReference>
<sequence length="606" mass="67012">MSQDPQLAAQQRQGLEERLRRATMNRRRLVQGAAGIGAGAMALGAGGRTIGRVSAQGTPGAAPDAEQVFYNFLMQQDPSSYDFNADLYCNAEFECWAGLLTFDPDGVVVADWAESWSANEDGSVWTFNIRPDNTGWTNGDPVTAEDFVWSFGRLLSPQPEGASAQNVYSFILYDIKNAESFSTNTPKVAGEGTPDSGQVATREELGLRAVDQWTLEVTLEGPRANFPQKVAYLACVPAHRPSVEQHGVEWALGNVPLVSNGPFKLDKWEKGVEALHSKNEGYWDAENISITSLIDPIIPGNNAALAFTSGEGNQQLDWSPVGASDLPRFQEDPELAGLLRQYVYPGIWMLLPSNGIAPFDDLKVRQALSHAVDRERLVTVTNGLVLPASSMVPVGVYGHIEDPEISAIQQYDPELAMSLLVGTPYEGGQNWPEVTVLMRGNEGQYNSNIMIEDIADQLQTTLGLAIQINELVEQPFRDALYANDSPLVWIRWWYDYPDPDNGYFDMFHGGKPAGSKRQAWENEEFDRIAFEAKSVLDPDERLALYVECERIIQEDVGYMPIVYRVDQNAFKPWVQNVPTNSLGFSVPDGNIYVRAATEYQIAGREG</sequence>
<evidence type="ECO:0000256" key="3">
    <source>
        <dbReference type="ARBA" id="ARBA00022448"/>
    </source>
</evidence>
<keyword evidence="3" id="KW-0813">Transport</keyword>
<comment type="subcellular location">
    <subcellularLocation>
        <location evidence="1">Cell envelope</location>
    </subcellularLocation>
</comment>
<dbReference type="InterPro" id="IPR039424">
    <property type="entry name" value="SBP_5"/>
</dbReference>
<dbReference type="GO" id="GO:0015833">
    <property type="term" value="P:peptide transport"/>
    <property type="evidence" value="ECO:0007669"/>
    <property type="project" value="TreeGrafter"/>
</dbReference>
<comment type="similarity">
    <text evidence="2">Belongs to the bacterial solute-binding protein 5 family.</text>
</comment>
<keyword evidence="4" id="KW-0732">Signal</keyword>
<feature type="domain" description="Solute-binding protein family 5" evidence="5">
    <location>
        <begin position="108"/>
        <end position="511"/>
    </location>
</feature>
<dbReference type="Pfam" id="PF00496">
    <property type="entry name" value="SBP_bac_5"/>
    <property type="match status" value="1"/>
</dbReference>
<dbReference type="GO" id="GO:1904680">
    <property type="term" value="F:peptide transmembrane transporter activity"/>
    <property type="evidence" value="ECO:0007669"/>
    <property type="project" value="TreeGrafter"/>
</dbReference>
<dbReference type="GO" id="GO:0030313">
    <property type="term" value="C:cell envelope"/>
    <property type="evidence" value="ECO:0007669"/>
    <property type="project" value="UniProtKB-SubCell"/>
</dbReference>